<accession>A0A9P9AA74</accession>
<feature type="compositionally biased region" description="Polar residues" evidence="1">
    <location>
        <begin position="108"/>
        <end position="119"/>
    </location>
</feature>
<evidence type="ECO:0000313" key="3">
    <source>
        <dbReference type="Proteomes" id="UP000770015"/>
    </source>
</evidence>
<evidence type="ECO:0008006" key="4">
    <source>
        <dbReference type="Google" id="ProtNLM"/>
    </source>
</evidence>
<comment type="caution">
    <text evidence="2">The sequence shown here is derived from an EMBL/GenBank/DDBJ whole genome shotgun (WGS) entry which is preliminary data.</text>
</comment>
<dbReference type="Proteomes" id="UP000770015">
    <property type="component" value="Unassembled WGS sequence"/>
</dbReference>
<name>A0A9P9AA74_9PEZI</name>
<feature type="compositionally biased region" description="Acidic residues" evidence="1">
    <location>
        <begin position="326"/>
        <end position="338"/>
    </location>
</feature>
<organism evidence="2 3">
    <name type="scientific">Plectosphaerella plurivora</name>
    <dbReference type="NCBI Taxonomy" id="936078"/>
    <lineage>
        <taxon>Eukaryota</taxon>
        <taxon>Fungi</taxon>
        <taxon>Dikarya</taxon>
        <taxon>Ascomycota</taxon>
        <taxon>Pezizomycotina</taxon>
        <taxon>Sordariomycetes</taxon>
        <taxon>Hypocreomycetidae</taxon>
        <taxon>Glomerellales</taxon>
        <taxon>Plectosphaerellaceae</taxon>
        <taxon>Plectosphaerella</taxon>
    </lineage>
</organism>
<feature type="compositionally biased region" description="Polar residues" evidence="1">
    <location>
        <begin position="216"/>
        <end position="225"/>
    </location>
</feature>
<feature type="region of interest" description="Disordered" evidence="1">
    <location>
        <begin position="467"/>
        <end position="509"/>
    </location>
</feature>
<dbReference type="AlphaFoldDB" id="A0A9P9AA74"/>
<proteinExistence type="predicted"/>
<feature type="compositionally biased region" description="Low complexity" evidence="1">
    <location>
        <begin position="202"/>
        <end position="215"/>
    </location>
</feature>
<sequence>MTAKLPKDSMQSVISRVVPNVTVRDVQPVPSLRSQRLFDVQISDGSGLLLALPPPLMVKLLRSEQGSVSSEAAVLNWLAGSGLDRPLLHNEAAPSSMEKTRTPRDKSPPTTGSLVYNSPNSPSRTLYPVLLAHSASSNEYGIEYNVLRSTPGVLIADIKPPLNPAERKIIDLRTGQFCRRLSKLVSPSGKFGPAFAVLPSLSSPSTPGTTASQASRDANSRMNESRGVSSWSMAFHSMLEAVLRDGEDMAVMLGYAAVRRHFKQWEHALDNVTTPRLVAVDAGNELNTMIMRNEDLPKSYPGTRGQTPNDINGGSYDPNDPNDPNDPYDTDGTDDSDEPDGKDTPVKTTNSEGHTHPVDVTGMKDWSNFVFGDPLFAAVFSNDPSEDFLTGFHSATPDEFENTDSSGTPEPSGSLVDDKDTVPVRLLLYGCYHTITQIVKEFYRPQRDSSRRELAARKRLTHILGKLDEMTMEAQARSRNSSLPPPSLSPQPLRHRSPSEESQDLTGKA</sequence>
<feature type="compositionally biased region" description="Basic and acidic residues" evidence="1">
    <location>
        <begin position="98"/>
        <end position="107"/>
    </location>
</feature>
<feature type="region of interest" description="Disordered" evidence="1">
    <location>
        <begin position="202"/>
        <end position="225"/>
    </location>
</feature>
<evidence type="ECO:0000256" key="1">
    <source>
        <dbReference type="SAM" id="MobiDB-lite"/>
    </source>
</evidence>
<protein>
    <recommendedName>
        <fullName evidence="4">Aminoglycoside phosphotransferase domain-containing protein</fullName>
    </recommendedName>
</protein>
<gene>
    <name evidence="2" type="ORF">F5X68DRAFT_263556</name>
</gene>
<feature type="region of interest" description="Disordered" evidence="1">
    <location>
        <begin position="397"/>
        <end position="418"/>
    </location>
</feature>
<evidence type="ECO:0000313" key="2">
    <source>
        <dbReference type="EMBL" id="KAH6681223.1"/>
    </source>
</evidence>
<feature type="region of interest" description="Disordered" evidence="1">
    <location>
        <begin position="290"/>
        <end position="359"/>
    </location>
</feature>
<dbReference type="OrthoDB" id="5210591at2759"/>
<reference evidence="2" key="1">
    <citation type="journal article" date="2021" name="Nat. Commun.">
        <title>Genetic determinants of endophytism in the Arabidopsis root mycobiome.</title>
        <authorList>
            <person name="Mesny F."/>
            <person name="Miyauchi S."/>
            <person name="Thiergart T."/>
            <person name="Pickel B."/>
            <person name="Atanasova L."/>
            <person name="Karlsson M."/>
            <person name="Huettel B."/>
            <person name="Barry K.W."/>
            <person name="Haridas S."/>
            <person name="Chen C."/>
            <person name="Bauer D."/>
            <person name="Andreopoulos W."/>
            <person name="Pangilinan J."/>
            <person name="LaButti K."/>
            <person name="Riley R."/>
            <person name="Lipzen A."/>
            <person name="Clum A."/>
            <person name="Drula E."/>
            <person name="Henrissat B."/>
            <person name="Kohler A."/>
            <person name="Grigoriev I.V."/>
            <person name="Martin F.M."/>
            <person name="Hacquard S."/>
        </authorList>
    </citation>
    <scope>NUCLEOTIDE SEQUENCE</scope>
    <source>
        <strain evidence="2">MPI-SDFR-AT-0117</strain>
    </source>
</reference>
<feature type="region of interest" description="Disordered" evidence="1">
    <location>
        <begin position="92"/>
        <end position="119"/>
    </location>
</feature>
<dbReference type="EMBL" id="JAGSXJ010000019">
    <property type="protein sequence ID" value="KAH6681223.1"/>
    <property type="molecule type" value="Genomic_DNA"/>
</dbReference>
<keyword evidence="3" id="KW-1185">Reference proteome</keyword>